<keyword evidence="4" id="KW-1185">Reference proteome</keyword>
<dbReference type="EMBL" id="CM002911">
    <property type="protein sequence ID" value="KMY92053.1"/>
    <property type="molecule type" value="Genomic_DNA"/>
</dbReference>
<sequence length="430" mass="50506">MSFGSHSPGAMWPATDFRRHQRKPSQVLHRWFFKGTAWSIYAIACGLHFFKLQYNERTNQVEESQYHRIWSKIVVVLKVILLASPYLQYFVLGLGIYIHMTLVQDSKAQNFLMSLIVLGIVIGVLRRLLIFLHLKRDRRFLKHTVNEILQITSALEQKFGMEYKCDSTLLVVYLAKLWILTVMLDSLWYKPYFLSSIFLYWVLLEYCFAGYFVYQLILLSWYHTIILFLQRFIEDHANRLDIELRYHRCLIPLFELHLRINNLHKHVRDNVSWLSTSVYLMIFTCIFNAELLIECSLFAGDELENKIYIIADGCLGPVCIPILYVLILGMCTDRFRDAEVQLQQLFVIVQGLYMRKVRPRLLIAMVLDNEHTSLIIHQKLKPLQNMIILDITCDREFVMDYIVTVILTALSLVQYTISTGGNISECVTHK</sequence>
<dbReference type="AlphaFoldDB" id="B4NS55"/>
<feature type="transmembrane region" description="Helical" evidence="1">
    <location>
        <begin position="208"/>
        <end position="229"/>
    </location>
</feature>
<keyword evidence="1" id="KW-1133">Transmembrane helix</keyword>
<reference evidence="3" key="3">
    <citation type="journal article" date="2013" name="Genome Res.">
        <title>A second-generation assembly of the Drosophila simulans genome provides new insights into patterns of lineage-specific divergence.</title>
        <authorList>
            <person name="Hu T.T."/>
            <person name="Eisen M.B."/>
            <person name="Thornton K.R."/>
            <person name="Andolfatto P."/>
        </authorList>
    </citation>
    <scope>NUCLEOTIDE SEQUENCE [LARGE SCALE GENOMIC DNA]</scope>
    <source>
        <strain evidence="3">W501</strain>
    </source>
</reference>
<dbReference type="STRING" id="7240.B4NS55"/>
<dbReference type="KEGG" id="dsi:Dsimw501_GD15305"/>
<gene>
    <name evidence="2" type="primary">Dsim\GD15305</name>
    <name evidence="2" type="ORF">Dsim_GD15305</name>
    <name evidence="3" type="ORF">Dsimw501_GD15305</name>
</gene>
<feature type="transmembrane region" description="Helical" evidence="1">
    <location>
        <begin position="73"/>
        <end position="99"/>
    </location>
</feature>
<name>B4NS55_DROSI</name>
<evidence type="ECO:0000313" key="3">
    <source>
        <dbReference type="EMBL" id="KMY92053.1"/>
    </source>
</evidence>
<dbReference type="EMBL" id="CH981890">
    <property type="protein sequence ID" value="EDX15433.1"/>
    <property type="molecule type" value="Genomic_DNA"/>
</dbReference>
<keyword evidence="1" id="KW-0472">Membrane</keyword>
<dbReference type="OrthoDB" id="7851609at2759"/>
<protein>
    <submittedName>
        <fullName evidence="2">GD15305</fullName>
    </submittedName>
</protein>
<evidence type="ECO:0000313" key="4">
    <source>
        <dbReference type="Proteomes" id="UP000000304"/>
    </source>
</evidence>
<evidence type="ECO:0000256" key="1">
    <source>
        <dbReference type="SAM" id="Phobius"/>
    </source>
</evidence>
<dbReference type="Proteomes" id="UP000000304">
    <property type="component" value="Unassembled WGS sequence"/>
</dbReference>
<dbReference type="OMA" id="CDREFAF"/>
<proteinExistence type="predicted"/>
<feature type="transmembrane region" description="Helical" evidence="1">
    <location>
        <begin position="168"/>
        <end position="188"/>
    </location>
</feature>
<feature type="transmembrane region" description="Helical" evidence="1">
    <location>
        <begin position="31"/>
        <end position="52"/>
    </location>
</feature>
<reference evidence="2" key="2">
    <citation type="submission" date="2008-06" db="EMBL/GenBank/DDBJ databases">
        <authorList>
            <consortium name="FlyBase"/>
        </authorList>
    </citation>
    <scope>NUCLEOTIDE SEQUENCE</scope>
    <source>
        <strain evidence="2">Mixed</strain>
        <strain evidence="3">W501</strain>
    </source>
</reference>
<evidence type="ECO:0000313" key="2">
    <source>
        <dbReference type="EMBL" id="EDX15433.1"/>
    </source>
</evidence>
<reference evidence="2 4" key="1">
    <citation type="journal article" date="2007" name="Nature">
        <title>Evolution of genes and genomes on the Drosophila phylogeny.</title>
        <authorList>
            <consortium name="Drosophila 12 Genomes Consortium"/>
            <person name="Clark A.G."/>
            <person name="Eisen M.B."/>
            <person name="Smith D.R."/>
            <person name="Bergman C.M."/>
            <person name="Oliver B."/>
            <person name="Markow T.A."/>
            <person name="Kaufman T.C."/>
            <person name="Kellis M."/>
            <person name="Gelbart W."/>
            <person name="Iyer V.N."/>
            <person name="Pollard D.A."/>
            <person name="Sackton T.B."/>
            <person name="Larracuente A.M."/>
            <person name="Singh N.D."/>
            <person name="Abad J.P."/>
            <person name="Abt D.N."/>
            <person name="Adryan B."/>
            <person name="Aguade M."/>
            <person name="Akashi H."/>
            <person name="Anderson W.W."/>
            <person name="Aquadro C.F."/>
            <person name="Ardell D.H."/>
            <person name="Arguello R."/>
            <person name="Artieri C.G."/>
            <person name="Barbash D.A."/>
            <person name="Barker D."/>
            <person name="Barsanti P."/>
            <person name="Batterham P."/>
            <person name="Batzoglou S."/>
            <person name="Begun D."/>
            <person name="Bhutkar A."/>
            <person name="Blanco E."/>
            <person name="Bosak S.A."/>
            <person name="Bradley R.K."/>
            <person name="Brand A.D."/>
            <person name="Brent M.R."/>
            <person name="Brooks A.N."/>
            <person name="Brown R.H."/>
            <person name="Butlin R.K."/>
            <person name="Caggese C."/>
            <person name="Calvi B.R."/>
            <person name="Bernardo de Carvalho A."/>
            <person name="Caspi A."/>
            <person name="Castrezana S."/>
            <person name="Celniker S.E."/>
            <person name="Chang J.L."/>
            <person name="Chapple C."/>
            <person name="Chatterji S."/>
            <person name="Chinwalla A."/>
            <person name="Civetta A."/>
            <person name="Clifton S.W."/>
            <person name="Comeron J.M."/>
            <person name="Costello J.C."/>
            <person name="Coyne J.A."/>
            <person name="Daub J."/>
            <person name="David R.G."/>
            <person name="Delcher A.L."/>
            <person name="Delehaunty K."/>
            <person name="Do C.B."/>
            <person name="Ebling H."/>
            <person name="Edwards K."/>
            <person name="Eickbush T."/>
            <person name="Evans J.D."/>
            <person name="Filipski A."/>
            <person name="Findeiss S."/>
            <person name="Freyhult E."/>
            <person name="Fulton L."/>
            <person name="Fulton R."/>
            <person name="Garcia A.C."/>
            <person name="Gardiner A."/>
            <person name="Garfield D.A."/>
            <person name="Garvin B.E."/>
            <person name="Gibson G."/>
            <person name="Gilbert D."/>
            <person name="Gnerre S."/>
            <person name="Godfrey J."/>
            <person name="Good R."/>
            <person name="Gotea V."/>
            <person name="Gravely B."/>
            <person name="Greenberg A.J."/>
            <person name="Griffiths-Jones S."/>
            <person name="Gross S."/>
            <person name="Guigo R."/>
            <person name="Gustafson E.A."/>
            <person name="Haerty W."/>
            <person name="Hahn M.W."/>
            <person name="Halligan D.L."/>
            <person name="Halpern A.L."/>
            <person name="Halter G.M."/>
            <person name="Han M.V."/>
            <person name="Heger A."/>
            <person name="Hillier L."/>
            <person name="Hinrichs A.S."/>
            <person name="Holmes I."/>
            <person name="Hoskins R.A."/>
            <person name="Hubisz M.J."/>
            <person name="Hultmark D."/>
            <person name="Huntley M.A."/>
            <person name="Jaffe D.B."/>
            <person name="Jagadeeshan S."/>
            <person name="Jeck W.R."/>
            <person name="Johnson J."/>
            <person name="Jones C.D."/>
            <person name="Jordan W.C."/>
            <person name="Karpen G.H."/>
            <person name="Kataoka E."/>
            <person name="Keightley P.D."/>
            <person name="Kheradpour P."/>
            <person name="Kirkness E.F."/>
            <person name="Koerich L.B."/>
            <person name="Kristiansen K."/>
            <person name="Kudrna D."/>
            <person name="Kulathinal R.J."/>
            <person name="Kumar S."/>
            <person name="Kwok R."/>
            <person name="Lander E."/>
            <person name="Langley C.H."/>
            <person name="Lapoint R."/>
            <person name="Lazzaro B.P."/>
            <person name="Lee S.J."/>
            <person name="Levesque L."/>
            <person name="Li R."/>
            <person name="Lin C.F."/>
            <person name="Lin M.F."/>
            <person name="Lindblad-Toh K."/>
            <person name="Llopart A."/>
            <person name="Long M."/>
            <person name="Low L."/>
            <person name="Lozovsky E."/>
            <person name="Lu J."/>
            <person name="Luo M."/>
            <person name="Machado C.A."/>
            <person name="Makalowski W."/>
            <person name="Marzo M."/>
            <person name="Matsuda M."/>
            <person name="Matzkin L."/>
            <person name="McAllister B."/>
            <person name="McBride C.S."/>
            <person name="McKernan B."/>
            <person name="McKernan K."/>
            <person name="Mendez-Lago M."/>
            <person name="Minx P."/>
            <person name="Mollenhauer M.U."/>
            <person name="Montooth K."/>
            <person name="Mount S.M."/>
            <person name="Mu X."/>
            <person name="Myers E."/>
            <person name="Negre B."/>
            <person name="Newfeld S."/>
            <person name="Nielsen R."/>
            <person name="Noor M.A."/>
            <person name="O'Grady P."/>
            <person name="Pachter L."/>
            <person name="Papaceit M."/>
            <person name="Parisi M.J."/>
            <person name="Parisi M."/>
            <person name="Parts L."/>
            <person name="Pedersen J.S."/>
            <person name="Pesole G."/>
            <person name="Phillippy A.M."/>
            <person name="Ponting C.P."/>
            <person name="Pop M."/>
            <person name="Porcelli D."/>
            <person name="Powell J.R."/>
            <person name="Prohaska S."/>
            <person name="Pruitt K."/>
            <person name="Puig M."/>
            <person name="Quesneville H."/>
            <person name="Ram K.R."/>
            <person name="Rand D."/>
            <person name="Rasmussen M.D."/>
            <person name="Reed L.K."/>
            <person name="Reenan R."/>
            <person name="Reily A."/>
            <person name="Remington K.A."/>
            <person name="Rieger T.T."/>
            <person name="Ritchie M.G."/>
            <person name="Robin C."/>
            <person name="Rogers Y.H."/>
            <person name="Rohde C."/>
            <person name="Rozas J."/>
            <person name="Rubenfield M.J."/>
            <person name="Ruiz A."/>
            <person name="Russo S."/>
            <person name="Salzberg S.L."/>
            <person name="Sanchez-Gracia A."/>
            <person name="Saranga D.J."/>
            <person name="Sato H."/>
            <person name="Schaeffer S.W."/>
            <person name="Schatz M.C."/>
            <person name="Schlenke T."/>
            <person name="Schwartz R."/>
            <person name="Segarra C."/>
            <person name="Singh R.S."/>
            <person name="Sirot L."/>
            <person name="Sirota M."/>
            <person name="Sisneros N.B."/>
            <person name="Smith C.D."/>
            <person name="Smith T.F."/>
            <person name="Spieth J."/>
            <person name="Stage D.E."/>
            <person name="Stark A."/>
            <person name="Stephan W."/>
            <person name="Strausberg R.L."/>
            <person name="Strempel S."/>
            <person name="Sturgill D."/>
            <person name="Sutton G."/>
            <person name="Sutton G.G."/>
            <person name="Tao W."/>
            <person name="Teichmann S."/>
            <person name="Tobari Y.N."/>
            <person name="Tomimura Y."/>
            <person name="Tsolas J.M."/>
            <person name="Valente V.L."/>
            <person name="Venter E."/>
            <person name="Venter J.C."/>
            <person name="Vicario S."/>
            <person name="Vieira F.G."/>
            <person name="Vilella A.J."/>
            <person name="Villasante A."/>
            <person name="Walenz B."/>
            <person name="Wang J."/>
            <person name="Wasserman M."/>
            <person name="Watts T."/>
            <person name="Wilson D."/>
            <person name="Wilson R.K."/>
            <person name="Wing R.A."/>
            <person name="Wolfner M.F."/>
            <person name="Wong A."/>
            <person name="Wong G.K."/>
            <person name="Wu C.I."/>
            <person name="Wu G."/>
            <person name="Yamamoto D."/>
            <person name="Yang H.P."/>
            <person name="Yang S.P."/>
            <person name="Yorke J.A."/>
            <person name="Yoshida K."/>
            <person name="Zdobnov E."/>
            <person name="Zhang P."/>
            <person name="Zhang Y."/>
            <person name="Zimin A.V."/>
            <person name="Baldwin J."/>
            <person name="Abdouelleil A."/>
            <person name="Abdulkadir J."/>
            <person name="Abebe A."/>
            <person name="Abera B."/>
            <person name="Abreu J."/>
            <person name="Acer S.C."/>
            <person name="Aftuck L."/>
            <person name="Alexander A."/>
            <person name="An P."/>
            <person name="Anderson E."/>
            <person name="Anderson S."/>
            <person name="Arachi H."/>
            <person name="Azer M."/>
            <person name="Bachantsang P."/>
            <person name="Barry A."/>
            <person name="Bayul T."/>
            <person name="Berlin A."/>
            <person name="Bessette D."/>
            <person name="Bloom T."/>
            <person name="Blye J."/>
            <person name="Boguslavskiy L."/>
            <person name="Bonnet C."/>
            <person name="Boukhgalter B."/>
            <person name="Bourzgui I."/>
            <person name="Brown A."/>
            <person name="Cahill P."/>
            <person name="Channer S."/>
            <person name="Cheshatsang Y."/>
            <person name="Chuda L."/>
            <person name="Citroen M."/>
            <person name="Collymore A."/>
            <person name="Cooke P."/>
            <person name="Costello M."/>
            <person name="D'Aco K."/>
            <person name="Daza R."/>
            <person name="De Haan G."/>
            <person name="DeGray S."/>
            <person name="DeMaso C."/>
            <person name="Dhargay N."/>
            <person name="Dooley K."/>
            <person name="Dooley E."/>
            <person name="Doricent M."/>
            <person name="Dorje P."/>
            <person name="Dorjee K."/>
            <person name="Dupes A."/>
            <person name="Elong R."/>
            <person name="Falk J."/>
            <person name="Farina A."/>
            <person name="Faro S."/>
            <person name="Ferguson D."/>
            <person name="Fisher S."/>
            <person name="Foley C.D."/>
            <person name="Franke A."/>
            <person name="Friedrich D."/>
            <person name="Gadbois L."/>
            <person name="Gearin G."/>
            <person name="Gearin C.R."/>
            <person name="Giannoukos G."/>
            <person name="Goode T."/>
            <person name="Graham J."/>
            <person name="Grandbois E."/>
            <person name="Grewal S."/>
            <person name="Gyaltsen K."/>
            <person name="Hafez N."/>
            <person name="Hagos B."/>
            <person name="Hall J."/>
            <person name="Henson C."/>
            <person name="Hollinger A."/>
            <person name="Honan T."/>
            <person name="Huard M.D."/>
            <person name="Hughes L."/>
            <person name="Hurhula B."/>
            <person name="Husby M.E."/>
            <person name="Kamat A."/>
            <person name="Kanga B."/>
            <person name="Kashin S."/>
            <person name="Khazanovich D."/>
            <person name="Kisner P."/>
            <person name="Lance K."/>
            <person name="Lara M."/>
            <person name="Lee W."/>
            <person name="Lennon N."/>
            <person name="Letendre F."/>
            <person name="LeVine R."/>
            <person name="Lipovsky A."/>
            <person name="Liu X."/>
            <person name="Liu J."/>
            <person name="Liu S."/>
            <person name="Lokyitsang T."/>
            <person name="Lokyitsang Y."/>
            <person name="Lubonja R."/>
            <person name="Lui A."/>
            <person name="MacDonald P."/>
            <person name="Magnisalis V."/>
            <person name="Maru K."/>
            <person name="Matthews C."/>
            <person name="McCusker W."/>
            <person name="McDonough S."/>
            <person name="Mehta T."/>
            <person name="Meldrim J."/>
            <person name="Meneus L."/>
            <person name="Mihai O."/>
            <person name="Mihalev A."/>
            <person name="Mihova T."/>
            <person name="Mittelman R."/>
            <person name="Mlenga V."/>
            <person name="Montmayeur A."/>
            <person name="Mulrain L."/>
            <person name="Navidi A."/>
            <person name="Naylor J."/>
            <person name="Negash T."/>
            <person name="Nguyen T."/>
            <person name="Nguyen N."/>
            <person name="Nicol R."/>
            <person name="Norbu C."/>
            <person name="Norbu N."/>
            <person name="Novod N."/>
            <person name="O'Neill B."/>
            <person name="Osman S."/>
            <person name="Markiewicz E."/>
            <person name="Oyono O.L."/>
            <person name="Patti C."/>
            <person name="Phunkhang P."/>
            <person name="Pierre F."/>
            <person name="Priest M."/>
            <person name="Raghuraman S."/>
            <person name="Rege F."/>
            <person name="Reyes R."/>
            <person name="Rise C."/>
            <person name="Rogov P."/>
            <person name="Ross K."/>
            <person name="Ryan E."/>
            <person name="Settipalli S."/>
            <person name="Shea T."/>
            <person name="Sherpa N."/>
            <person name="Shi L."/>
            <person name="Shih D."/>
            <person name="Sparrow T."/>
            <person name="Spaulding J."/>
            <person name="Stalker J."/>
            <person name="Stange-Thomann N."/>
            <person name="Stavropoulos S."/>
            <person name="Stone C."/>
            <person name="Strader C."/>
            <person name="Tesfaye S."/>
            <person name="Thomson T."/>
            <person name="Thoulutsang Y."/>
            <person name="Thoulutsang D."/>
            <person name="Topham K."/>
            <person name="Topping I."/>
            <person name="Tsamla T."/>
            <person name="Vassiliev H."/>
            <person name="Vo A."/>
            <person name="Wangchuk T."/>
            <person name="Wangdi T."/>
            <person name="Weiand M."/>
            <person name="Wilkinson J."/>
            <person name="Wilson A."/>
            <person name="Yadav S."/>
            <person name="Young G."/>
            <person name="Yu Q."/>
            <person name="Zembek L."/>
            <person name="Zhong D."/>
            <person name="Zimmer A."/>
            <person name="Zwirko Z."/>
            <person name="Jaffe D.B."/>
            <person name="Alvarez P."/>
            <person name="Brockman W."/>
            <person name="Butler J."/>
            <person name="Chin C."/>
            <person name="Gnerre S."/>
            <person name="Grabherr M."/>
            <person name="Kleber M."/>
            <person name="Mauceli E."/>
            <person name="MacCallum I."/>
        </authorList>
    </citation>
    <scope>NUCLEOTIDE SEQUENCE [LARGE SCALE GENOMIC DNA]</scope>
    <source>
        <strain evidence="2">Mixed</strain>
        <strain evidence="4">mosaic</strain>
    </source>
</reference>
<dbReference type="Proteomes" id="UP000035880">
    <property type="component" value="Chromosome 2R"/>
</dbReference>
<reference evidence="3" key="4">
    <citation type="submission" date="2014-06" db="EMBL/GenBank/DDBJ databases">
        <authorList>
            <person name="Hu T."/>
            <person name="Eisen M.B."/>
            <person name="Thornton K.R."/>
            <person name="Andolfatto P."/>
        </authorList>
    </citation>
    <scope>NUCLEOTIDE SEQUENCE</scope>
    <source>
        <strain evidence="3">W501</strain>
    </source>
</reference>
<feature type="transmembrane region" description="Helical" evidence="1">
    <location>
        <begin position="278"/>
        <end position="300"/>
    </location>
</feature>
<organism evidence="4">
    <name type="scientific">Drosophila simulans</name>
    <name type="common">Fruit fly</name>
    <dbReference type="NCBI Taxonomy" id="7240"/>
    <lineage>
        <taxon>Eukaryota</taxon>
        <taxon>Metazoa</taxon>
        <taxon>Ecdysozoa</taxon>
        <taxon>Arthropoda</taxon>
        <taxon>Hexapoda</taxon>
        <taxon>Insecta</taxon>
        <taxon>Pterygota</taxon>
        <taxon>Neoptera</taxon>
        <taxon>Endopterygota</taxon>
        <taxon>Diptera</taxon>
        <taxon>Brachycera</taxon>
        <taxon>Muscomorpha</taxon>
        <taxon>Ephydroidea</taxon>
        <taxon>Drosophilidae</taxon>
        <taxon>Drosophila</taxon>
        <taxon>Sophophora</taxon>
    </lineage>
</organism>
<keyword evidence="1" id="KW-0812">Transmembrane</keyword>
<feature type="transmembrane region" description="Helical" evidence="1">
    <location>
        <begin position="111"/>
        <end position="132"/>
    </location>
</feature>
<feature type="transmembrane region" description="Helical" evidence="1">
    <location>
        <begin position="306"/>
        <end position="327"/>
    </location>
</feature>
<dbReference type="HOGENOM" id="CLU_656006_0_0_1"/>
<accession>B4NS55</accession>